<gene>
    <name evidence="2" type="ORF">BpHYR1_007128</name>
</gene>
<dbReference type="AlphaFoldDB" id="A0A3M7QDU3"/>
<accession>A0A3M7QDU3</accession>
<dbReference type="Proteomes" id="UP000276133">
    <property type="component" value="Unassembled WGS sequence"/>
</dbReference>
<keyword evidence="1" id="KW-0472">Membrane</keyword>
<keyword evidence="1" id="KW-1133">Transmembrane helix</keyword>
<organism evidence="2 3">
    <name type="scientific">Brachionus plicatilis</name>
    <name type="common">Marine rotifer</name>
    <name type="synonym">Brachionus muelleri</name>
    <dbReference type="NCBI Taxonomy" id="10195"/>
    <lineage>
        <taxon>Eukaryota</taxon>
        <taxon>Metazoa</taxon>
        <taxon>Spiralia</taxon>
        <taxon>Gnathifera</taxon>
        <taxon>Rotifera</taxon>
        <taxon>Eurotatoria</taxon>
        <taxon>Monogononta</taxon>
        <taxon>Pseudotrocha</taxon>
        <taxon>Ploima</taxon>
        <taxon>Brachionidae</taxon>
        <taxon>Brachionus</taxon>
    </lineage>
</organism>
<protein>
    <submittedName>
        <fullName evidence="2">Uncharacterized protein</fullName>
    </submittedName>
</protein>
<proteinExistence type="predicted"/>
<evidence type="ECO:0000256" key="1">
    <source>
        <dbReference type="SAM" id="Phobius"/>
    </source>
</evidence>
<dbReference type="EMBL" id="REGN01006433">
    <property type="protein sequence ID" value="RNA09597.1"/>
    <property type="molecule type" value="Genomic_DNA"/>
</dbReference>
<keyword evidence="3" id="KW-1185">Reference proteome</keyword>
<evidence type="ECO:0000313" key="3">
    <source>
        <dbReference type="Proteomes" id="UP000276133"/>
    </source>
</evidence>
<name>A0A3M7QDU3_BRAPC</name>
<feature type="transmembrane region" description="Helical" evidence="1">
    <location>
        <begin position="12"/>
        <end position="33"/>
    </location>
</feature>
<feature type="transmembrane region" description="Helical" evidence="1">
    <location>
        <begin position="438"/>
        <end position="458"/>
    </location>
</feature>
<reference evidence="2 3" key="1">
    <citation type="journal article" date="2018" name="Sci. Rep.">
        <title>Genomic signatures of local adaptation to the degree of environmental predictability in rotifers.</title>
        <authorList>
            <person name="Franch-Gras L."/>
            <person name="Hahn C."/>
            <person name="Garcia-Roger E.M."/>
            <person name="Carmona M.J."/>
            <person name="Serra M."/>
            <person name="Gomez A."/>
        </authorList>
    </citation>
    <scope>NUCLEOTIDE SEQUENCE [LARGE SCALE GENOMIC DNA]</scope>
    <source>
        <strain evidence="2">HYR1</strain>
    </source>
</reference>
<keyword evidence="1" id="KW-0812">Transmembrane</keyword>
<comment type="caution">
    <text evidence="2">The sequence shown here is derived from an EMBL/GenBank/DDBJ whole genome shotgun (WGS) entry which is preliminary data.</text>
</comment>
<sequence length="462" mass="54138">MLFLTTKRQYCVYHRGLIAVSWFSLMLNISFSFRCMNFWTLILTCIVIKNDTRDTSLSSILIELILKYSKMIVNRALNLLRSSFVDFRISIIESKSNHDFFFKILISKSHVPLIQHIILLQRILIIVKFHPKLSSVVHFMILLRTNFTPKIFISKISEKHETIKKIRKNLTADKNAVLFDQPSIFSLFFLVKTKKQGFSTDISIFYLKSHFSNSSKILIINTLVLHLIKKVHPKIENLWIGLYHQNQLLNHKFDENDKKYIQYNLKLTCKFNSSTLPQHFLDSSYTFPFPTGKLLKKVFLVSRQFHVMLLFPTFKFLVQLNQKLIFKSRFKFLTPTVQSLPITKICISTVEIELFFNPISHNMIYRIQTRGLKRGLFGLKSAQKHIIQCSSQLRIYNCSIYTNKNIFITAQTFGAHSVHSVNYTTIVYQPFSRVFNRITIIGNFISTLVIQTFILSLIDFNK</sequence>
<evidence type="ECO:0000313" key="2">
    <source>
        <dbReference type="EMBL" id="RNA09597.1"/>
    </source>
</evidence>